<feature type="domain" description="Helix-turn-helix" evidence="1">
    <location>
        <begin position="64"/>
        <end position="113"/>
    </location>
</feature>
<organism evidence="2 3">
    <name type="scientific">Novosphingobium silvae</name>
    <dbReference type="NCBI Taxonomy" id="2692619"/>
    <lineage>
        <taxon>Bacteria</taxon>
        <taxon>Pseudomonadati</taxon>
        <taxon>Pseudomonadota</taxon>
        <taxon>Alphaproteobacteria</taxon>
        <taxon>Sphingomonadales</taxon>
        <taxon>Sphingomonadaceae</taxon>
        <taxon>Novosphingobium</taxon>
    </lineage>
</organism>
<comment type="caution">
    <text evidence="2">The sequence shown here is derived from an EMBL/GenBank/DDBJ whole genome shotgun (WGS) entry which is preliminary data.</text>
</comment>
<proteinExistence type="predicted"/>
<evidence type="ECO:0000259" key="1">
    <source>
        <dbReference type="Pfam" id="PF12728"/>
    </source>
</evidence>
<dbReference type="AlphaFoldDB" id="A0A7X4GHL1"/>
<evidence type="ECO:0000313" key="3">
    <source>
        <dbReference type="Proteomes" id="UP000465810"/>
    </source>
</evidence>
<reference evidence="2 3" key="1">
    <citation type="submission" date="2019-12" db="EMBL/GenBank/DDBJ databases">
        <authorList>
            <person name="Feng G."/>
            <person name="Zhu H."/>
        </authorList>
    </citation>
    <scope>NUCLEOTIDE SEQUENCE [LARGE SCALE GENOMIC DNA]</scope>
    <source>
        <strain evidence="2 3">FGD1</strain>
    </source>
</reference>
<dbReference type="Proteomes" id="UP000465810">
    <property type="component" value="Unassembled WGS sequence"/>
</dbReference>
<dbReference type="Pfam" id="PF12728">
    <property type="entry name" value="HTH_17"/>
    <property type="match status" value="1"/>
</dbReference>
<dbReference type="InterPro" id="IPR041657">
    <property type="entry name" value="HTH_17"/>
</dbReference>
<keyword evidence="3" id="KW-1185">Reference proteome</keyword>
<dbReference type="SUPFAM" id="SSF46955">
    <property type="entry name" value="Putative DNA-binding domain"/>
    <property type="match status" value="1"/>
</dbReference>
<protein>
    <submittedName>
        <fullName evidence="2">Helix-turn-helix domain-containing protein</fullName>
    </submittedName>
</protein>
<evidence type="ECO:0000313" key="2">
    <source>
        <dbReference type="EMBL" id="MYL98389.1"/>
    </source>
</evidence>
<name>A0A7X4GHL1_9SPHN</name>
<dbReference type="EMBL" id="WVTD01000007">
    <property type="protein sequence ID" value="MYL98389.1"/>
    <property type="molecule type" value="Genomic_DNA"/>
</dbReference>
<gene>
    <name evidence="2" type="ORF">GR702_11505</name>
</gene>
<accession>A0A7X4GHL1</accession>
<dbReference type="InterPro" id="IPR009061">
    <property type="entry name" value="DNA-bd_dom_put_sf"/>
</dbReference>
<dbReference type="Gene3D" id="1.10.238.160">
    <property type="match status" value="1"/>
</dbReference>
<dbReference type="RefSeq" id="WP_160986022.1">
    <property type="nucleotide sequence ID" value="NZ_WVTD01000007.1"/>
</dbReference>
<sequence>MPAELIELIKIGSVGEHSKVTVKFGDQWFINDKPLATVHEIVVSLQSSKPNDNENPIPEPHEDLLSPLEVCEMVGISLSTLKRLRRSDNFPVPIALGERVRRWKRDELEEWLTIQRPGNIKR</sequence>